<dbReference type="AlphaFoldDB" id="A0A074Z4F9"/>
<reference evidence="1 2" key="1">
    <citation type="submission" date="2013-11" db="EMBL/GenBank/DDBJ databases">
        <title>Opisthorchis viverrini - life in the bile duct.</title>
        <authorList>
            <person name="Young N.D."/>
            <person name="Nagarajan N."/>
            <person name="Lin S.J."/>
            <person name="Korhonen P.K."/>
            <person name="Jex A.R."/>
            <person name="Hall R.S."/>
            <person name="Safavi-Hemami H."/>
            <person name="Kaewkong W."/>
            <person name="Bertrand D."/>
            <person name="Gao S."/>
            <person name="Seet Q."/>
            <person name="Wongkham S."/>
            <person name="Teh B.T."/>
            <person name="Wongkham C."/>
            <person name="Intapan P.M."/>
            <person name="Maleewong W."/>
            <person name="Yang X."/>
            <person name="Hu M."/>
            <person name="Wang Z."/>
            <person name="Hofmann A."/>
            <person name="Sternberg P.W."/>
            <person name="Tan P."/>
            <person name="Wang J."/>
            <person name="Gasser R.B."/>
        </authorList>
    </citation>
    <scope>NUCLEOTIDE SEQUENCE [LARGE SCALE GENOMIC DNA]</scope>
</reference>
<dbReference type="PANTHER" id="PTHR47027:SF20">
    <property type="entry name" value="REVERSE TRANSCRIPTASE-LIKE PROTEIN WITH RNA-DIRECTED DNA POLYMERASE DOMAIN"/>
    <property type="match status" value="1"/>
</dbReference>
<name>A0A074Z4F9_OPIVI</name>
<dbReference type="STRING" id="6198.A0A074Z4F9"/>
<gene>
    <name evidence="1" type="ORF">T265_09849</name>
</gene>
<sequence length="244" mass="28318">MEPYENKTRYADVLQKYGLYKYLRTNWVSKEDSTESQLVYRVAFRLNVLCKCPGNDSIRTLFEFTPKKCKVMLVDMQSLNTPLTIQRETLEVVERFMYLGSRISSDCSVTDKVNARICKARAAFGNLRRQNGLFLNLKGRVYQTTVWVVFLYGCETLLIRAAELRRLQVFDNRCLRTIPHMAVDLFAELGNWLANVSSPYEETSSVRISTLPTGNEFDGARKSLKRQEVKSLRKDRKPWVDIKS</sequence>
<dbReference type="RefSeq" id="XP_009174312.1">
    <property type="nucleotide sequence ID" value="XM_009176048.1"/>
</dbReference>
<dbReference type="CTD" id="20324017"/>
<keyword evidence="2" id="KW-1185">Reference proteome</keyword>
<proteinExistence type="predicted"/>
<accession>A0A074Z4F9</accession>
<evidence type="ECO:0000313" key="2">
    <source>
        <dbReference type="Proteomes" id="UP000054324"/>
    </source>
</evidence>
<dbReference type="KEGG" id="ovi:T265_09849"/>
<protein>
    <submittedName>
        <fullName evidence="1">Uncharacterized protein</fullName>
    </submittedName>
</protein>
<dbReference type="PANTHER" id="PTHR47027">
    <property type="entry name" value="REVERSE TRANSCRIPTASE DOMAIN-CONTAINING PROTEIN"/>
    <property type="match status" value="1"/>
</dbReference>
<evidence type="ECO:0000313" key="1">
    <source>
        <dbReference type="EMBL" id="KER21953.1"/>
    </source>
</evidence>
<dbReference type="EMBL" id="KL596929">
    <property type="protein sequence ID" value="KER21953.1"/>
    <property type="molecule type" value="Genomic_DNA"/>
</dbReference>
<dbReference type="Proteomes" id="UP000054324">
    <property type="component" value="Unassembled WGS sequence"/>
</dbReference>
<dbReference type="GeneID" id="20324017"/>
<dbReference type="OrthoDB" id="6263895at2759"/>
<organism evidence="1 2">
    <name type="scientific">Opisthorchis viverrini</name>
    <name type="common">Southeast Asian liver fluke</name>
    <dbReference type="NCBI Taxonomy" id="6198"/>
    <lineage>
        <taxon>Eukaryota</taxon>
        <taxon>Metazoa</taxon>
        <taxon>Spiralia</taxon>
        <taxon>Lophotrochozoa</taxon>
        <taxon>Platyhelminthes</taxon>
        <taxon>Trematoda</taxon>
        <taxon>Digenea</taxon>
        <taxon>Opisthorchiida</taxon>
        <taxon>Opisthorchiata</taxon>
        <taxon>Opisthorchiidae</taxon>
        <taxon>Opisthorchis</taxon>
    </lineage>
</organism>